<evidence type="ECO:0000256" key="1">
    <source>
        <dbReference type="ARBA" id="ARBA00004771"/>
    </source>
</evidence>
<evidence type="ECO:0000256" key="3">
    <source>
        <dbReference type="ARBA" id="ARBA00009587"/>
    </source>
</evidence>
<reference evidence="14" key="1">
    <citation type="submission" date="2021-07" db="EMBL/GenBank/DDBJ databases">
        <title>Candidatus Kaistella beijingensis sp. nov. isolated from a municipal wastewater treatment plant is involved in sludge foaming.</title>
        <authorList>
            <person name="Song Y."/>
            <person name="Liu S.-J."/>
        </authorList>
    </citation>
    <scope>NUCLEOTIDE SEQUENCE</scope>
    <source>
        <strain evidence="14">DSM 43998</strain>
    </source>
</reference>
<dbReference type="Pfam" id="PF03007">
    <property type="entry name" value="WS_DGAT_cat"/>
    <property type="match status" value="1"/>
</dbReference>
<evidence type="ECO:0000256" key="10">
    <source>
        <dbReference type="ARBA" id="ARBA00048109"/>
    </source>
</evidence>
<feature type="domain" description="O-acyltransferase WSD1 C-terminal" evidence="13">
    <location>
        <begin position="303"/>
        <end position="449"/>
    </location>
</feature>
<evidence type="ECO:0000313" key="15">
    <source>
        <dbReference type="Proteomes" id="UP000887023"/>
    </source>
</evidence>
<evidence type="ECO:0000256" key="5">
    <source>
        <dbReference type="ARBA" id="ARBA00022516"/>
    </source>
</evidence>
<protein>
    <recommendedName>
        <fullName evidence="4 11">Diacylglycerol O-acyltransferase</fullName>
        <ecNumber evidence="4 11">2.3.1.20</ecNumber>
    </recommendedName>
</protein>
<dbReference type="InterPro" id="IPR023213">
    <property type="entry name" value="CAT-like_dom_sf"/>
</dbReference>
<dbReference type="RefSeq" id="WP_066469194.1">
    <property type="nucleotide sequence ID" value="NZ_CP079105.1"/>
</dbReference>
<evidence type="ECO:0000313" key="14">
    <source>
        <dbReference type="EMBL" id="QXQ15018.1"/>
    </source>
</evidence>
<dbReference type="InterPro" id="IPR004255">
    <property type="entry name" value="O-acyltransferase_WSD1_N"/>
</dbReference>
<keyword evidence="9 11" id="KW-0012">Acyltransferase</keyword>
<evidence type="ECO:0000259" key="12">
    <source>
        <dbReference type="Pfam" id="PF03007"/>
    </source>
</evidence>
<dbReference type="InterPro" id="IPR045034">
    <property type="entry name" value="O-acyltransferase_WSD1-like"/>
</dbReference>
<evidence type="ECO:0000256" key="4">
    <source>
        <dbReference type="ARBA" id="ARBA00013244"/>
    </source>
</evidence>
<evidence type="ECO:0000256" key="9">
    <source>
        <dbReference type="ARBA" id="ARBA00023315"/>
    </source>
</evidence>
<sequence length="455" mass="49618">MRLIPPTDYMFLSVERGDQPMHVGGLQLLTPPPDAGADFARRLRDSWASTTDVAPAFRRRPAATSAFSPLRFFWDELDEVDLDYHVRLRGLPRPGRVRDLLEVVSHWHSVPLDRHYPLWEMYVVEGLEDGRVAVFTKFHHALFDGVSALLLLQESLSPDPDARDLPAFFAARERTARSTSGRLDLVKSTVDLTADVIGAVPKFGRLLTQVVRDPGRARPLAAPRMIFNDQIGPARRFAAQSYGIERVKNAAHGLGCTVNDIVLAMCSGALRRYLLELDALPDESLVAFVPVSVRSKSDTEGGGNAVGAALAVLGTQYPDVESRLSTITTSMGQAKDVLAELDKTQILALSAAMMSPLYATSSVEGLSQVLPPTANVTISNVPGPRETLYYNGARLDGFYPASVVMDRIALNITVIGNNDSLEFGITGSREVAPRLQRLLAYLDDALGELEVAAGR</sequence>
<dbReference type="Proteomes" id="UP000887023">
    <property type="component" value="Chromosome"/>
</dbReference>
<comment type="pathway">
    <text evidence="2">Lipid metabolism.</text>
</comment>
<dbReference type="PANTHER" id="PTHR31650">
    <property type="entry name" value="O-ACYLTRANSFERASE (WSD1-LIKE) FAMILY PROTEIN"/>
    <property type="match status" value="1"/>
</dbReference>
<dbReference type="PANTHER" id="PTHR31650:SF1">
    <property type="entry name" value="WAX ESTER SYNTHASE_DIACYLGLYCEROL ACYLTRANSFERASE 4-RELATED"/>
    <property type="match status" value="1"/>
</dbReference>
<dbReference type="EMBL" id="CP079105">
    <property type="protein sequence ID" value="QXQ15018.1"/>
    <property type="molecule type" value="Genomic_DNA"/>
</dbReference>
<dbReference type="NCBIfam" id="TIGR02946">
    <property type="entry name" value="acyl_WS_DGAT"/>
    <property type="match status" value="1"/>
</dbReference>
<evidence type="ECO:0000256" key="8">
    <source>
        <dbReference type="ARBA" id="ARBA00023098"/>
    </source>
</evidence>
<keyword evidence="6 11" id="KW-0808">Transferase</keyword>
<organism evidence="14 15">
    <name type="scientific">Skermania pinensis</name>
    <dbReference type="NCBI Taxonomy" id="39122"/>
    <lineage>
        <taxon>Bacteria</taxon>
        <taxon>Bacillati</taxon>
        <taxon>Actinomycetota</taxon>
        <taxon>Actinomycetes</taxon>
        <taxon>Mycobacteriales</taxon>
        <taxon>Gordoniaceae</taxon>
        <taxon>Skermania</taxon>
    </lineage>
</organism>
<dbReference type="Gene3D" id="3.30.559.10">
    <property type="entry name" value="Chloramphenicol acetyltransferase-like domain"/>
    <property type="match status" value="1"/>
</dbReference>
<comment type="catalytic activity">
    <reaction evidence="10 11">
        <text>an acyl-CoA + a 1,2-diacyl-sn-glycerol = a triacyl-sn-glycerol + CoA</text>
        <dbReference type="Rhea" id="RHEA:10868"/>
        <dbReference type="ChEBI" id="CHEBI:17815"/>
        <dbReference type="ChEBI" id="CHEBI:57287"/>
        <dbReference type="ChEBI" id="CHEBI:58342"/>
        <dbReference type="ChEBI" id="CHEBI:64615"/>
        <dbReference type="EC" id="2.3.1.20"/>
    </reaction>
</comment>
<keyword evidence="7 11" id="KW-0319">Glycerol metabolism</keyword>
<proteinExistence type="inferred from homology"/>
<dbReference type="EC" id="2.3.1.20" evidence="4 11"/>
<evidence type="ECO:0000256" key="6">
    <source>
        <dbReference type="ARBA" id="ARBA00022679"/>
    </source>
</evidence>
<dbReference type="SUPFAM" id="SSF52777">
    <property type="entry name" value="CoA-dependent acyltransferases"/>
    <property type="match status" value="1"/>
</dbReference>
<accession>A0ABX8SAW8</accession>
<comment type="similarity">
    <text evidence="3 11">Belongs to the long-chain O-acyltransferase family.</text>
</comment>
<keyword evidence="15" id="KW-1185">Reference proteome</keyword>
<evidence type="ECO:0000256" key="2">
    <source>
        <dbReference type="ARBA" id="ARBA00005189"/>
    </source>
</evidence>
<keyword evidence="5 11" id="KW-0444">Lipid biosynthesis</keyword>
<evidence type="ECO:0000256" key="7">
    <source>
        <dbReference type="ARBA" id="ARBA00022798"/>
    </source>
</evidence>
<name>A0ABX8SAW8_9ACTN</name>
<gene>
    <name evidence="14" type="ORF">KV203_06590</name>
</gene>
<evidence type="ECO:0000256" key="11">
    <source>
        <dbReference type="RuleBase" id="RU361241"/>
    </source>
</evidence>
<dbReference type="InterPro" id="IPR009721">
    <property type="entry name" value="O-acyltransferase_WSD1_C"/>
</dbReference>
<dbReference type="InterPro" id="IPR014292">
    <property type="entry name" value="Acyl_transf_WS/DGAT"/>
</dbReference>
<comment type="pathway">
    <text evidence="1 11">Glycerolipid metabolism; triacylglycerol biosynthesis.</text>
</comment>
<evidence type="ECO:0000259" key="13">
    <source>
        <dbReference type="Pfam" id="PF06974"/>
    </source>
</evidence>
<dbReference type="Pfam" id="PF06974">
    <property type="entry name" value="WS_DGAT_C"/>
    <property type="match status" value="1"/>
</dbReference>
<keyword evidence="8 11" id="KW-0443">Lipid metabolism</keyword>
<feature type="domain" description="O-acyltransferase WSD1-like N-terminal" evidence="12">
    <location>
        <begin position="6"/>
        <end position="262"/>
    </location>
</feature>